<dbReference type="SMART" id="SM00477">
    <property type="entry name" value="NUC"/>
    <property type="match status" value="1"/>
</dbReference>
<protein>
    <submittedName>
        <fullName evidence="5">Uncharacterized protein</fullName>
    </submittedName>
</protein>
<feature type="region of interest" description="Disordered" evidence="1">
    <location>
        <begin position="78"/>
        <end position="116"/>
    </location>
</feature>
<dbReference type="GO" id="GO:0016787">
    <property type="term" value="F:hydrolase activity"/>
    <property type="evidence" value="ECO:0007669"/>
    <property type="project" value="InterPro"/>
</dbReference>
<comment type="caution">
    <text evidence="5">The sequence shown here is derived from an EMBL/GenBank/DDBJ whole genome shotgun (WGS) entry which is preliminary data.</text>
</comment>
<dbReference type="GO" id="GO:0046872">
    <property type="term" value="F:metal ion binding"/>
    <property type="evidence" value="ECO:0007669"/>
    <property type="project" value="InterPro"/>
</dbReference>
<keyword evidence="2" id="KW-1133">Transmembrane helix</keyword>
<gene>
    <name evidence="5" type="ORF">VW23_007930</name>
</gene>
<dbReference type="SUPFAM" id="SSF54060">
    <property type="entry name" value="His-Me finger endonucleases"/>
    <property type="match status" value="1"/>
</dbReference>
<feature type="domain" description="ENPP1-3/EXOG-like endonuclease/phosphodiesterase" evidence="3">
    <location>
        <begin position="365"/>
        <end position="588"/>
    </location>
</feature>
<dbReference type="InterPro" id="IPR044929">
    <property type="entry name" value="DNA/RNA_non-sp_Endonuclease_sf"/>
</dbReference>
<name>A0A1E5XX63_9HYPH</name>
<dbReference type="InterPro" id="IPR020821">
    <property type="entry name" value="ENPP1-3/EXOG-like_nuc-like"/>
</dbReference>
<evidence type="ECO:0000259" key="4">
    <source>
        <dbReference type="SMART" id="SM00892"/>
    </source>
</evidence>
<dbReference type="GO" id="GO:0003676">
    <property type="term" value="F:nucleic acid binding"/>
    <property type="evidence" value="ECO:0007669"/>
    <property type="project" value="InterPro"/>
</dbReference>
<organism evidence="5 6">
    <name type="scientific">Devosia insulae DS-56</name>
    <dbReference type="NCBI Taxonomy" id="1116389"/>
    <lineage>
        <taxon>Bacteria</taxon>
        <taxon>Pseudomonadati</taxon>
        <taxon>Pseudomonadota</taxon>
        <taxon>Alphaproteobacteria</taxon>
        <taxon>Hyphomicrobiales</taxon>
        <taxon>Devosiaceae</taxon>
        <taxon>Devosia</taxon>
    </lineage>
</organism>
<dbReference type="AlphaFoldDB" id="A0A1E5XX63"/>
<evidence type="ECO:0000313" key="6">
    <source>
        <dbReference type="Proteomes" id="UP000095463"/>
    </source>
</evidence>
<keyword evidence="2" id="KW-0472">Membrane</keyword>
<dbReference type="Pfam" id="PF01223">
    <property type="entry name" value="Endonuclease_NS"/>
    <property type="match status" value="1"/>
</dbReference>
<evidence type="ECO:0000259" key="3">
    <source>
        <dbReference type="SMART" id="SM00477"/>
    </source>
</evidence>
<accession>A0A1E5XX63</accession>
<evidence type="ECO:0000313" key="5">
    <source>
        <dbReference type="EMBL" id="OEO33177.1"/>
    </source>
</evidence>
<reference evidence="5 6" key="1">
    <citation type="journal article" date="2015" name="Genome Announc.">
        <title>Genome Assemblies of Three Soil-Associated Devosia species: D. insulae, D. limi, and D. soli.</title>
        <authorList>
            <person name="Hassan Y.I."/>
            <person name="Lepp D."/>
            <person name="Zhou T."/>
        </authorList>
    </citation>
    <scope>NUCLEOTIDE SEQUENCE [LARGE SCALE GENOMIC DNA]</scope>
    <source>
        <strain evidence="5 6">DS-56</strain>
    </source>
</reference>
<dbReference type="OrthoDB" id="8100751at2"/>
<feature type="transmembrane region" description="Helical" evidence="2">
    <location>
        <begin position="178"/>
        <end position="199"/>
    </location>
</feature>
<proteinExistence type="predicted"/>
<dbReference type="RefSeq" id="WP_069907701.1">
    <property type="nucleotide sequence ID" value="NZ_LAJE02000022.1"/>
</dbReference>
<dbReference type="EMBL" id="LAJE02000022">
    <property type="protein sequence ID" value="OEO33177.1"/>
    <property type="molecule type" value="Genomic_DNA"/>
</dbReference>
<dbReference type="Proteomes" id="UP000095463">
    <property type="component" value="Unassembled WGS sequence"/>
</dbReference>
<keyword evidence="6" id="KW-1185">Reference proteome</keyword>
<dbReference type="InterPro" id="IPR001604">
    <property type="entry name" value="Endo_G_ENPP1-like_dom"/>
</dbReference>
<sequence length="825" mass="89080">MVAKPRPVSASIEDPNSLAALRFMHLDLMARAHDPNPPTVQQISELLRRLELALEQSSNDLDRGALSRMIRYWRERGGEAVAAQQSEPSPPPPPSGWLPGPGQRGASEQRVAPDEAKQESTYIRLAALARQWQESGGSKGYLLTDKALEEAEAFVGYDEGIRKLVEASQHRQRDTTQLTLGFLAIIVVILLGLLAFAWWQYLEASRSAELARQSAIDEATQRVAAEASAAEARQLADGLRLQRVAAEQARDNDARRSGRLVALLTDAIVEKVSTGALPLDGLTPEVRSTVLASIETSLANRTITKSSLPAGVQVALYDRQPDVLAELAGSSLLNGYDQSIIGVPLPVPAEPGRVGLYEAGTPIPYVNYSLVLDQQRRIALFAAINLNRERRVALPGADLPFKLDSRVPIEAQSDDRWFGPGPEALTPGVLAPRDFVSWGPVFSAPEALEGRLDRVVLVGTNRVPQLAGFNRSGWIALQQWILTQHNPIASQVTVFAGPVLDDEDPVINGAKMPRAYWAIAISNRSRDLLQTSGDPASLIVDAFVVQQLGAQGDEPAGNAAFNPDIHRVPVATIAALTGLDFGPAVAAADAANVQPSLPGPSGLPLTERIAELDAPDASTRQVVVQDMVDAFRNDTASAADQRVLAEQLSAATRSSSTWTLNGRYNLLFVLSQVPAEKWSQPDWAAVQASVGSDVRSFETEAQRGSFPIGPQTRSLLNQLKRNLGLAEPTTGDRPRATVYFQFAGMTRAEAEAVSGELTALGWTIPGEERTERAVGVNEVRFNPISAEDSAAAEQLVTDLRNAGRMVRLAPTRLIEPGFLEVWISK</sequence>
<feature type="domain" description="DNA/RNA non-specific endonuclease/pyrophosphatase/phosphodiesterase" evidence="4">
    <location>
        <begin position="364"/>
        <end position="588"/>
    </location>
</feature>
<dbReference type="InterPro" id="IPR044925">
    <property type="entry name" value="His-Me_finger_sf"/>
</dbReference>
<keyword evidence="2" id="KW-0812">Transmembrane</keyword>
<evidence type="ECO:0000256" key="1">
    <source>
        <dbReference type="SAM" id="MobiDB-lite"/>
    </source>
</evidence>
<dbReference type="Gene3D" id="3.40.570.10">
    <property type="entry name" value="Extracellular Endonuclease, subunit A"/>
    <property type="match status" value="1"/>
</dbReference>
<dbReference type="SMART" id="SM00892">
    <property type="entry name" value="Endonuclease_NS"/>
    <property type="match status" value="1"/>
</dbReference>
<evidence type="ECO:0000256" key="2">
    <source>
        <dbReference type="SAM" id="Phobius"/>
    </source>
</evidence>